<protein>
    <submittedName>
        <fullName evidence="2">DUF2087 domain-containing protein</fullName>
    </submittedName>
</protein>
<feature type="domain" description="DUF2087" evidence="1">
    <location>
        <begin position="4"/>
        <end position="31"/>
    </location>
</feature>
<gene>
    <name evidence="2" type="ORF">H9651_14475</name>
</gene>
<comment type="caution">
    <text evidence="2">The sequence shown here is derived from an EMBL/GenBank/DDBJ whole genome shotgun (WGS) entry which is preliminary data.</text>
</comment>
<organism evidence="2 3">
    <name type="scientific">Microbacterium pullorum</name>
    <dbReference type="NCBI Taxonomy" id="2762236"/>
    <lineage>
        <taxon>Bacteria</taxon>
        <taxon>Bacillati</taxon>
        <taxon>Actinomycetota</taxon>
        <taxon>Actinomycetes</taxon>
        <taxon>Micrococcales</taxon>
        <taxon>Microbacteriaceae</taxon>
        <taxon>Microbacterium</taxon>
    </lineage>
</organism>
<name>A0ABR8S5T7_9MICO</name>
<evidence type="ECO:0000313" key="2">
    <source>
        <dbReference type="EMBL" id="MBD7958842.1"/>
    </source>
</evidence>
<evidence type="ECO:0000313" key="3">
    <source>
        <dbReference type="Proteomes" id="UP000648352"/>
    </source>
</evidence>
<proteinExistence type="predicted"/>
<dbReference type="Proteomes" id="UP000648352">
    <property type="component" value="Unassembled WGS sequence"/>
</dbReference>
<reference evidence="2 3" key="1">
    <citation type="submission" date="2020-08" db="EMBL/GenBank/DDBJ databases">
        <title>A Genomic Blueprint of the Chicken Gut Microbiome.</title>
        <authorList>
            <person name="Gilroy R."/>
            <person name="Ravi A."/>
            <person name="Getino M."/>
            <person name="Pursley I."/>
            <person name="Horton D.L."/>
            <person name="Alikhan N.-F."/>
            <person name="Baker D."/>
            <person name="Gharbi K."/>
            <person name="Hall N."/>
            <person name="Watson M."/>
            <person name="Adriaenssens E.M."/>
            <person name="Foster-Nyarko E."/>
            <person name="Jarju S."/>
            <person name="Secka A."/>
            <person name="Antonio M."/>
            <person name="Oren A."/>
            <person name="Chaudhuri R."/>
            <person name="La Ragione R.M."/>
            <person name="Hildebrand F."/>
            <person name="Pallen M.J."/>
        </authorList>
    </citation>
    <scope>NUCLEOTIDE SEQUENCE [LARGE SCALE GENOMIC DNA]</scope>
    <source>
        <strain evidence="2 3">Sa4CUA7</strain>
    </source>
</reference>
<accession>A0ABR8S5T7</accession>
<evidence type="ECO:0000259" key="1">
    <source>
        <dbReference type="Pfam" id="PF09860"/>
    </source>
</evidence>
<keyword evidence="3" id="KW-1185">Reference proteome</keyword>
<sequence>MLPYSDDTAVLRRYLVDYHLVERRADGTEYALTGSEPVVEADQGKPIVGRGR</sequence>
<dbReference type="InterPro" id="IPR018656">
    <property type="entry name" value="DUF2087"/>
</dbReference>
<dbReference type="Pfam" id="PF09860">
    <property type="entry name" value="DUF2087"/>
    <property type="match status" value="1"/>
</dbReference>
<dbReference type="RefSeq" id="WP_191720036.1">
    <property type="nucleotide sequence ID" value="NZ_JACSQP010000015.1"/>
</dbReference>
<dbReference type="EMBL" id="JACSQP010000015">
    <property type="protein sequence ID" value="MBD7958842.1"/>
    <property type="molecule type" value="Genomic_DNA"/>
</dbReference>